<feature type="transmembrane region" description="Helical" evidence="1">
    <location>
        <begin position="15"/>
        <end position="34"/>
    </location>
</feature>
<protein>
    <submittedName>
        <fullName evidence="2">Uncharacterized protein</fullName>
    </submittedName>
</protein>
<keyword evidence="1" id="KW-0472">Membrane</keyword>
<sequence>MYLIPSWCDSFYADISRNITVLLCFLIRFLIYFISLVEKQMRYLFAELLPSLWIMAGFW</sequence>
<dbReference type="AlphaFoldDB" id="A0A0M2EX30"/>
<gene>
    <name evidence="2" type="ORF">KU74_21040</name>
</gene>
<reference evidence="2 3" key="1">
    <citation type="submission" date="2014-08" db="EMBL/GenBank/DDBJ databases">
        <title>Genome sequences of NCPPB Pectobacterium isolates.</title>
        <authorList>
            <person name="Glover R.H."/>
            <person name="Sapp M."/>
            <person name="Elphinstone J."/>
        </authorList>
    </citation>
    <scope>NUCLEOTIDE SEQUENCE [LARGE SCALE GENOMIC DNA]</scope>
    <source>
        <strain evidence="2 3">LMG 21372</strain>
    </source>
</reference>
<keyword evidence="1" id="KW-0812">Transmembrane</keyword>
<name>A0A0M2EX30_9GAMM</name>
<evidence type="ECO:0000256" key="1">
    <source>
        <dbReference type="SAM" id="Phobius"/>
    </source>
</evidence>
<keyword evidence="1" id="KW-1133">Transmembrane helix</keyword>
<comment type="caution">
    <text evidence="2">The sequence shown here is derived from an EMBL/GenBank/DDBJ whole genome shotgun (WGS) entry which is preliminary data.</text>
</comment>
<evidence type="ECO:0000313" key="3">
    <source>
        <dbReference type="Proteomes" id="UP000029435"/>
    </source>
</evidence>
<dbReference type="EMBL" id="JQOD01000011">
    <property type="protein sequence ID" value="KGA31456.1"/>
    <property type="molecule type" value="Genomic_DNA"/>
</dbReference>
<proteinExistence type="predicted"/>
<dbReference type="Proteomes" id="UP000029435">
    <property type="component" value="Unassembled WGS sequence"/>
</dbReference>
<accession>A0A0M2EX30</accession>
<organism evidence="2 3">
    <name type="scientific">Pectobacterium brasiliense</name>
    <dbReference type="NCBI Taxonomy" id="180957"/>
    <lineage>
        <taxon>Bacteria</taxon>
        <taxon>Pseudomonadati</taxon>
        <taxon>Pseudomonadota</taxon>
        <taxon>Gammaproteobacteria</taxon>
        <taxon>Enterobacterales</taxon>
        <taxon>Pectobacteriaceae</taxon>
        <taxon>Pectobacterium</taxon>
    </lineage>
</organism>
<evidence type="ECO:0000313" key="2">
    <source>
        <dbReference type="EMBL" id="KGA31456.1"/>
    </source>
</evidence>